<dbReference type="EMBL" id="FOBI01000005">
    <property type="protein sequence ID" value="SEL03795.1"/>
    <property type="molecule type" value="Genomic_DNA"/>
</dbReference>
<dbReference type="Proteomes" id="UP000199297">
    <property type="component" value="Unassembled WGS sequence"/>
</dbReference>
<dbReference type="RefSeq" id="WP_233143899.1">
    <property type="nucleotide sequence ID" value="NZ_FOBI01000005.1"/>
</dbReference>
<feature type="chain" id="PRO_5011788926" description="Outer membrane protein beta-barrel domain-containing protein" evidence="1">
    <location>
        <begin position="22"/>
        <end position="165"/>
    </location>
</feature>
<proteinExistence type="predicted"/>
<evidence type="ECO:0000256" key="1">
    <source>
        <dbReference type="SAM" id="SignalP"/>
    </source>
</evidence>
<gene>
    <name evidence="2" type="ORF">SAMN05216262_10530</name>
</gene>
<reference evidence="3" key="1">
    <citation type="submission" date="2016-10" db="EMBL/GenBank/DDBJ databases">
        <authorList>
            <person name="Varghese N."/>
            <person name="Submissions S."/>
        </authorList>
    </citation>
    <scope>NUCLEOTIDE SEQUENCE [LARGE SCALE GENOMIC DNA]</scope>
    <source>
        <strain evidence="3">CGMCC 1.9127</strain>
    </source>
</reference>
<feature type="signal peptide" evidence="1">
    <location>
        <begin position="1"/>
        <end position="21"/>
    </location>
</feature>
<evidence type="ECO:0000313" key="3">
    <source>
        <dbReference type="Proteomes" id="UP000199297"/>
    </source>
</evidence>
<evidence type="ECO:0008006" key="4">
    <source>
        <dbReference type="Google" id="ProtNLM"/>
    </source>
</evidence>
<name>A0A1H7LZ91_9GAMM</name>
<evidence type="ECO:0000313" key="2">
    <source>
        <dbReference type="EMBL" id="SEL03795.1"/>
    </source>
</evidence>
<dbReference type="PROSITE" id="PS51257">
    <property type="entry name" value="PROKAR_LIPOPROTEIN"/>
    <property type="match status" value="1"/>
</dbReference>
<dbReference type="AlphaFoldDB" id="A0A1H7LZ91"/>
<keyword evidence="3" id="KW-1185">Reference proteome</keyword>
<keyword evidence="1" id="KW-0732">Signal</keyword>
<dbReference type="STRING" id="641665.GCA_002104455_03145"/>
<sequence>MYKHMAVLSLLSLACLVPVKANEYSVGLGVGAMYSGLGTNVALVSKTDLKYLSAGCVKYSTFSGATCGVGAGWVVTDLFSANTNKHGLGVYASIVDSERYFSHTSSVQGTKSYRHDSDVYGLGLSYNYFLNGIDKSGFNLGLSVHVTNADVVDNVGGFFQLGYQF</sequence>
<accession>A0A1H7LZ91</accession>
<organism evidence="2 3">
    <name type="scientific">Colwellia chukchiensis</name>
    <dbReference type="NCBI Taxonomy" id="641665"/>
    <lineage>
        <taxon>Bacteria</taxon>
        <taxon>Pseudomonadati</taxon>
        <taxon>Pseudomonadota</taxon>
        <taxon>Gammaproteobacteria</taxon>
        <taxon>Alteromonadales</taxon>
        <taxon>Colwelliaceae</taxon>
        <taxon>Colwellia</taxon>
    </lineage>
</organism>
<protein>
    <recommendedName>
        <fullName evidence="4">Outer membrane protein beta-barrel domain-containing protein</fullName>
    </recommendedName>
</protein>